<dbReference type="GO" id="GO:0006260">
    <property type="term" value="P:DNA replication"/>
    <property type="evidence" value="ECO:0007669"/>
    <property type="project" value="InterPro"/>
</dbReference>
<dbReference type="GO" id="GO:0003677">
    <property type="term" value="F:DNA binding"/>
    <property type="evidence" value="ECO:0007669"/>
    <property type="project" value="InterPro"/>
</dbReference>
<protein>
    <submittedName>
        <fullName evidence="1">DNA polymerase III subunit chi</fullName>
    </submittedName>
</protein>
<dbReference type="InterPro" id="IPR036768">
    <property type="entry name" value="PolIII_chi_sf"/>
</dbReference>
<dbReference type="PANTHER" id="PTHR38767:SF1">
    <property type="entry name" value="DNA POLYMERASE III SUBUNIT CHI"/>
    <property type="match status" value="1"/>
</dbReference>
<dbReference type="EMBL" id="AP018907">
    <property type="protein sequence ID" value="BBF91728.1"/>
    <property type="molecule type" value="Genomic_DNA"/>
</dbReference>
<proteinExistence type="predicted"/>
<dbReference type="GO" id="GO:0003887">
    <property type="term" value="F:DNA-directed DNA polymerase activity"/>
    <property type="evidence" value="ECO:0007669"/>
    <property type="project" value="InterPro"/>
</dbReference>
<keyword evidence="2" id="KW-1185">Reference proteome</keyword>
<dbReference type="GO" id="GO:0032298">
    <property type="term" value="P:positive regulation of DNA-templated DNA replication initiation"/>
    <property type="evidence" value="ECO:0007669"/>
    <property type="project" value="TreeGrafter"/>
</dbReference>
<dbReference type="RefSeq" id="WP_126397156.1">
    <property type="nucleotide sequence ID" value="NZ_AP018907.1"/>
</dbReference>
<sequence length="152" mass="16862">MTEVLFYHLQRRTLEQVLPPLLAKCLERGWRVVVQAASAERVAALDAHLWTYDDESFLPHGPAGDRDAADQPILLTTAPTNPNGASVRFLVDGAELDDPAAYAPYARAVFLFDGNDDEAVASARGRWTALKAAGHEVTYWRQDEAGRWERKG</sequence>
<dbReference type="OrthoDB" id="9795973at2"/>
<accession>A0A348FWP5</accession>
<dbReference type="AlphaFoldDB" id="A0A348FWP5"/>
<dbReference type="PANTHER" id="PTHR38767">
    <property type="entry name" value="DNA POLYMERASE III SUBUNIT CHI"/>
    <property type="match status" value="1"/>
</dbReference>
<organism evidence="1 2">
    <name type="scientific">Blastochloris tepida</name>
    <dbReference type="NCBI Taxonomy" id="2233851"/>
    <lineage>
        <taxon>Bacteria</taxon>
        <taxon>Pseudomonadati</taxon>
        <taxon>Pseudomonadota</taxon>
        <taxon>Alphaproteobacteria</taxon>
        <taxon>Hyphomicrobiales</taxon>
        <taxon>Blastochloridaceae</taxon>
        <taxon>Blastochloris</taxon>
    </lineage>
</organism>
<evidence type="ECO:0000313" key="1">
    <source>
        <dbReference type="EMBL" id="BBF91728.1"/>
    </source>
</evidence>
<dbReference type="Gene3D" id="3.40.50.10110">
    <property type="entry name" value="DNA polymerase III subunit chi"/>
    <property type="match status" value="1"/>
</dbReference>
<dbReference type="Pfam" id="PF04364">
    <property type="entry name" value="DNA_pol3_chi"/>
    <property type="match status" value="1"/>
</dbReference>
<evidence type="ECO:0000313" key="2">
    <source>
        <dbReference type="Proteomes" id="UP000266934"/>
    </source>
</evidence>
<dbReference type="KEGG" id="blag:BLTE_04130"/>
<dbReference type="InterPro" id="IPR007459">
    <property type="entry name" value="DNA_pol3_chi"/>
</dbReference>
<dbReference type="Proteomes" id="UP000266934">
    <property type="component" value="Chromosome"/>
</dbReference>
<dbReference type="NCBIfam" id="NF004347">
    <property type="entry name" value="PRK05728.1-4"/>
    <property type="match status" value="1"/>
</dbReference>
<reference evidence="1 2" key="1">
    <citation type="submission" date="2018-08" db="EMBL/GenBank/DDBJ databases">
        <title>Complete genome sequencing of Blastochloris tepida GI.</title>
        <authorList>
            <person name="Tsukatani Y."/>
            <person name="Mori H."/>
        </authorList>
    </citation>
    <scope>NUCLEOTIDE SEQUENCE [LARGE SCALE GENOMIC DNA]</scope>
    <source>
        <strain evidence="1 2">GI</strain>
    </source>
</reference>
<dbReference type="SUPFAM" id="SSF102400">
    <property type="entry name" value="DNA polymerase III chi subunit"/>
    <property type="match status" value="1"/>
</dbReference>
<name>A0A348FWP5_9HYPH</name>
<gene>
    <name evidence="1" type="ORF">BLTE_04130</name>
</gene>